<sequence>MRGRASVASLFVGKDQEYIRVWHRIIGARLLEGQRTDETYTVRAGWVADCAIRRRRCWATMKRM</sequence>
<dbReference type="AlphaFoldDB" id="A0A9P3GEF7"/>
<protein>
    <submittedName>
        <fullName evidence="1">Uncharacterized protein</fullName>
    </submittedName>
</protein>
<dbReference type="Proteomes" id="UP000703269">
    <property type="component" value="Unassembled WGS sequence"/>
</dbReference>
<dbReference type="EMBL" id="BPQB01000032">
    <property type="protein sequence ID" value="GJE93411.1"/>
    <property type="molecule type" value="Genomic_DNA"/>
</dbReference>
<name>A0A9P3GEF7_9APHY</name>
<reference evidence="1 2" key="1">
    <citation type="submission" date="2021-08" db="EMBL/GenBank/DDBJ databases">
        <title>Draft Genome Sequence of Phanerochaete sordida strain YK-624.</title>
        <authorList>
            <person name="Mori T."/>
            <person name="Dohra H."/>
            <person name="Suzuki T."/>
            <person name="Kawagishi H."/>
            <person name="Hirai H."/>
        </authorList>
    </citation>
    <scope>NUCLEOTIDE SEQUENCE [LARGE SCALE GENOMIC DNA]</scope>
    <source>
        <strain evidence="1 2">YK-624</strain>
    </source>
</reference>
<keyword evidence="2" id="KW-1185">Reference proteome</keyword>
<gene>
    <name evidence="1" type="ORF">PsYK624_095700</name>
</gene>
<proteinExistence type="predicted"/>
<evidence type="ECO:0000313" key="1">
    <source>
        <dbReference type="EMBL" id="GJE93411.1"/>
    </source>
</evidence>
<evidence type="ECO:0000313" key="2">
    <source>
        <dbReference type="Proteomes" id="UP000703269"/>
    </source>
</evidence>
<accession>A0A9P3GEF7</accession>
<comment type="caution">
    <text evidence="1">The sequence shown here is derived from an EMBL/GenBank/DDBJ whole genome shotgun (WGS) entry which is preliminary data.</text>
</comment>
<organism evidence="1 2">
    <name type="scientific">Phanerochaete sordida</name>
    <dbReference type="NCBI Taxonomy" id="48140"/>
    <lineage>
        <taxon>Eukaryota</taxon>
        <taxon>Fungi</taxon>
        <taxon>Dikarya</taxon>
        <taxon>Basidiomycota</taxon>
        <taxon>Agaricomycotina</taxon>
        <taxon>Agaricomycetes</taxon>
        <taxon>Polyporales</taxon>
        <taxon>Phanerochaetaceae</taxon>
        <taxon>Phanerochaete</taxon>
    </lineage>
</organism>